<dbReference type="Proteomes" id="UP000681722">
    <property type="component" value="Unassembled WGS sequence"/>
</dbReference>
<sequence length="132" mass="14391">MEKSSLILDKTLIEKELRKVSPKRPSELRKKLLTIGDVKSLTADDDSTNVEAAKDYYFIHLSFQELFAAPYLINALQNPKLAPDVINGLLAALGDEHNNVRSCAAQALGKMDDSAATTDVVRGLLAALGDEH</sequence>
<dbReference type="Pfam" id="PF13646">
    <property type="entry name" value="HEAT_2"/>
    <property type="match status" value="1"/>
</dbReference>
<evidence type="ECO:0000313" key="1">
    <source>
        <dbReference type="EMBL" id="CAF1261559.1"/>
    </source>
</evidence>
<dbReference type="InterPro" id="IPR016024">
    <property type="entry name" value="ARM-type_fold"/>
</dbReference>
<dbReference type="Gene3D" id="1.25.10.10">
    <property type="entry name" value="Leucine-rich Repeat Variant"/>
    <property type="match status" value="1"/>
</dbReference>
<dbReference type="Proteomes" id="UP000682733">
    <property type="component" value="Unassembled WGS sequence"/>
</dbReference>
<keyword evidence="5" id="KW-1185">Reference proteome</keyword>
<evidence type="ECO:0000313" key="3">
    <source>
        <dbReference type="EMBL" id="CAF4068138.1"/>
    </source>
</evidence>
<dbReference type="SUPFAM" id="SSF48371">
    <property type="entry name" value="ARM repeat"/>
    <property type="match status" value="1"/>
</dbReference>
<dbReference type="EMBL" id="CAJOBC010116940">
    <property type="protein sequence ID" value="CAF4556180.1"/>
    <property type="molecule type" value="Genomic_DNA"/>
</dbReference>
<evidence type="ECO:0000313" key="2">
    <source>
        <dbReference type="EMBL" id="CAF1642447.1"/>
    </source>
</evidence>
<evidence type="ECO:0008006" key="6">
    <source>
        <dbReference type="Google" id="ProtNLM"/>
    </source>
</evidence>
<accession>A0A816E3M3</accession>
<dbReference type="Proteomes" id="UP000677228">
    <property type="component" value="Unassembled WGS sequence"/>
</dbReference>
<comment type="caution">
    <text evidence="2">The sequence shown here is derived from an EMBL/GenBank/DDBJ whole genome shotgun (WGS) entry which is preliminary data.</text>
</comment>
<dbReference type="OrthoDB" id="120976at2759"/>
<name>A0A816E3M3_9BILA</name>
<gene>
    <name evidence="2" type="ORF">GPM918_LOCUS45020</name>
    <name evidence="1" type="ORF">OVA965_LOCUS26753</name>
    <name evidence="4" type="ORF">SRO942_LOCUS47189</name>
    <name evidence="3" type="ORF">TMI583_LOCUS27494</name>
</gene>
<dbReference type="EMBL" id="CAJNOQ010047860">
    <property type="protein sequence ID" value="CAF1642447.1"/>
    <property type="molecule type" value="Genomic_DNA"/>
</dbReference>
<evidence type="ECO:0000313" key="4">
    <source>
        <dbReference type="EMBL" id="CAF4556180.1"/>
    </source>
</evidence>
<reference evidence="2" key="1">
    <citation type="submission" date="2021-02" db="EMBL/GenBank/DDBJ databases">
        <authorList>
            <person name="Nowell W R."/>
        </authorList>
    </citation>
    <scope>NUCLEOTIDE SEQUENCE</scope>
</reference>
<dbReference type="InterPro" id="IPR011989">
    <property type="entry name" value="ARM-like"/>
</dbReference>
<dbReference type="EMBL" id="CAJOBA010038862">
    <property type="protein sequence ID" value="CAF4068138.1"/>
    <property type="molecule type" value="Genomic_DNA"/>
</dbReference>
<dbReference type="AlphaFoldDB" id="A0A816E3M3"/>
<proteinExistence type="predicted"/>
<dbReference type="EMBL" id="CAJNOK010017306">
    <property type="protein sequence ID" value="CAF1261559.1"/>
    <property type="molecule type" value="Genomic_DNA"/>
</dbReference>
<organism evidence="2 5">
    <name type="scientific">Didymodactylos carnosus</name>
    <dbReference type="NCBI Taxonomy" id="1234261"/>
    <lineage>
        <taxon>Eukaryota</taxon>
        <taxon>Metazoa</taxon>
        <taxon>Spiralia</taxon>
        <taxon>Gnathifera</taxon>
        <taxon>Rotifera</taxon>
        <taxon>Eurotatoria</taxon>
        <taxon>Bdelloidea</taxon>
        <taxon>Philodinida</taxon>
        <taxon>Philodinidae</taxon>
        <taxon>Didymodactylos</taxon>
    </lineage>
</organism>
<evidence type="ECO:0000313" key="5">
    <source>
        <dbReference type="Proteomes" id="UP000663829"/>
    </source>
</evidence>
<dbReference type="Proteomes" id="UP000663829">
    <property type="component" value="Unassembled WGS sequence"/>
</dbReference>
<protein>
    <recommendedName>
        <fullName evidence="6">HEAT repeat domain-containing protein</fullName>
    </recommendedName>
</protein>